<keyword evidence="2" id="KW-1185">Reference proteome</keyword>
<dbReference type="RefSeq" id="WP_068867381.1">
    <property type="nucleotide sequence ID" value="NZ_VDCI01000018.1"/>
</dbReference>
<dbReference type="AlphaFoldDB" id="A0A5C4RSZ0"/>
<accession>A0A5C4RSZ0</accession>
<comment type="caution">
    <text evidence="1">The sequence shown here is derived from an EMBL/GenBank/DDBJ whole genome shotgun (WGS) entry which is preliminary data.</text>
</comment>
<dbReference type="EMBL" id="VDCI01000018">
    <property type="protein sequence ID" value="TNJ34045.1"/>
    <property type="molecule type" value="Genomic_DNA"/>
</dbReference>
<protein>
    <submittedName>
        <fullName evidence="1">Uncharacterized protein</fullName>
    </submittedName>
</protein>
<proteinExistence type="predicted"/>
<sequence>MTKKAKTSGSGIGFSLQTISLDQFAVFEEDYKAEEKTRFDVALTFGINAEHKMFRVSSRIAFGQQKRPFLLIEGSSEFVIEHEAWESFILDDSASIVFPHGFVAHLAALTIGSIRGMLYVKTQNTQFNQFLIPTINVAEMVEKDVRFDMKKGDVLS</sequence>
<reference evidence="1 2" key="1">
    <citation type="submission" date="2019-05" db="EMBL/GenBank/DDBJ databases">
        <title>Draft Whole-Genome sequence of the green sulfur bacterium Prosthecochloris vibrioformis DSM 260.</title>
        <authorList>
            <person name="Meyer T.E."/>
            <person name="Kyndt J.A."/>
        </authorList>
    </citation>
    <scope>NUCLEOTIDE SEQUENCE [LARGE SCALE GENOMIC DNA]</scope>
    <source>
        <strain evidence="1 2">DSM 260</strain>
    </source>
</reference>
<organism evidence="1 2">
    <name type="scientific">Prosthecochloris vibrioformis</name>
    <name type="common">Chlorobium vibrioforme</name>
    <dbReference type="NCBI Taxonomy" id="1098"/>
    <lineage>
        <taxon>Bacteria</taxon>
        <taxon>Pseudomonadati</taxon>
        <taxon>Chlorobiota</taxon>
        <taxon>Chlorobiia</taxon>
        <taxon>Chlorobiales</taxon>
        <taxon>Chlorobiaceae</taxon>
        <taxon>Prosthecochloris</taxon>
    </lineage>
</organism>
<name>A0A5C4RSZ0_PROVB</name>
<evidence type="ECO:0000313" key="1">
    <source>
        <dbReference type="EMBL" id="TNJ34045.1"/>
    </source>
</evidence>
<evidence type="ECO:0000313" key="2">
    <source>
        <dbReference type="Proteomes" id="UP000309544"/>
    </source>
</evidence>
<gene>
    <name evidence="1" type="ORF">FGF68_10585</name>
</gene>
<dbReference type="Proteomes" id="UP000309544">
    <property type="component" value="Unassembled WGS sequence"/>
</dbReference>